<dbReference type="Pfam" id="PF09382">
    <property type="entry name" value="RQC"/>
    <property type="match status" value="1"/>
</dbReference>
<dbReference type="GeneID" id="14873548"/>
<dbReference type="Pfam" id="PF16124">
    <property type="entry name" value="RecQ_Zn_bind"/>
    <property type="match status" value="1"/>
</dbReference>
<dbReference type="Pfam" id="PF00570">
    <property type="entry name" value="HRDC"/>
    <property type="match status" value="1"/>
</dbReference>
<dbReference type="InterPro" id="IPR044876">
    <property type="entry name" value="HRDC_dom_sf"/>
</dbReference>
<evidence type="ECO:0000256" key="9">
    <source>
        <dbReference type="ARBA" id="ARBA00034617"/>
    </source>
</evidence>
<feature type="region of interest" description="Disordered" evidence="11">
    <location>
        <begin position="630"/>
        <end position="660"/>
    </location>
</feature>
<keyword evidence="4 10" id="KW-0378">Hydrolase</keyword>
<evidence type="ECO:0000256" key="10">
    <source>
        <dbReference type="RuleBase" id="RU364117"/>
    </source>
</evidence>
<dbReference type="GO" id="GO:0043138">
    <property type="term" value="F:3'-5' DNA helicase activity"/>
    <property type="evidence" value="ECO:0007669"/>
    <property type="project" value="UniProtKB-EC"/>
</dbReference>
<feature type="domain" description="Helicase ATP-binding" evidence="13">
    <location>
        <begin position="130"/>
        <end position="298"/>
    </location>
</feature>
<reference evidence="16" key="1">
    <citation type="journal article" date="2011" name="Genome Res.">
        <title>Phylogeny-wide analysis of social amoeba genomes highlights ancient origins for complex intercellular communication.</title>
        <authorList>
            <person name="Heidel A.J."/>
            <person name="Lawal H.M."/>
            <person name="Felder M."/>
            <person name="Schilde C."/>
            <person name="Helps N.R."/>
            <person name="Tunggal B."/>
            <person name="Rivero F."/>
            <person name="John U."/>
            <person name="Schleicher M."/>
            <person name="Eichinger L."/>
            <person name="Platzer M."/>
            <person name="Noegel A.A."/>
            <person name="Schaap P."/>
            <person name="Gloeckner G."/>
        </authorList>
    </citation>
    <scope>NUCLEOTIDE SEQUENCE [LARGE SCALE GENOMIC DNA]</scope>
    <source>
        <strain evidence="16">SH3</strain>
    </source>
</reference>
<evidence type="ECO:0000313" key="15">
    <source>
        <dbReference type="EMBL" id="EGG21615.1"/>
    </source>
</evidence>
<dbReference type="PROSITE" id="PS51194">
    <property type="entry name" value="HELICASE_CTER"/>
    <property type="match status" value="1"/>
</dbReference>
<dbReference type="InterPro" id="IPR010997">
    <property type="entry name" value="HRDC-like_sf"/>
</dbReference>
<dbReference type="STRING" id="1054147.F4PT39"/>
<dbReference type="InterPro" id="IPR036390">
    <property type="entry name" value="WH_DNA-bd_sf"/>
</dbReference>
<dbReference type="PROSITE" id="PS50967">
    <property type="entry name" value="HRDC"/>
    <property type="match status" value="1"/>
</dbReference>
<dbReference type="EMBL" id="GL883010">
    <property type="protein sequence ID" value="EGG21615.1"/>
    <property type="molecule type" value="Genomic_DNA"/>
</dbReference>
<gene>
    <name evidence="15" type="primary">wrn</name>
    <name evidence="15" type="ORF">DFA_01501</name>
</gene>
<keyword evidence="3 10" id="KW-0547">Nucleotide-binding</keyword>
<evidence type="ECO:0000256" key="11">
    <source>
        <dbReference type="SAM" id="MobiDB-lite"/>
    </source>
</evidence>
<comment type="cofactor">
    <cofactor evidence="1">
        <name>Zn(2+)</name>
        <dbReference type="ChEBI" id="CHEBI:29105"/>
    </cofactor>
</comment>
<dbReference type="RefSeq" id="XP_004359465.1">
    <property type="nucleotide sequence ID" value="XM_004359408.1"/>
</dbReference>
<comment type="similarity">
    <text evidence="2 10">Belongs to the helicase family. RecQ subfamily.</text>
</comment>
<dbReference type="GO" id="GO:0005694">
    <property type="term" value="C:chromosome"/>
    <property type="evidence" value="ECO:0007669"/>
    <property type="project" value="TreeGrafter"/>
</dbReference>
<comment type="catalytic activity">
    <reaction evidence="10">
        <text>ATP + H2O = ADP + phosphate + H(+)</text>
        <dbReference type="Rhea" id="RHEA:13065"/>
        <dbReference type="ChEBI" id="CHEBI:15377"/>
        <dbReference type="ChEBI" id="CHEBI:15378"/>
        <dbReference type="ChEBI" id="CHEBI:30616"/>
        <dbReference type="ChEBI" id="CHEBI:43474"/>
        <dbReference type="ChEBI" id="CHEBI:456216"/>
    </reaction>
</comment>
<dbReference type="OMA" id="VGLTHEI"/>
<dbReference type="GO" id="GO:0006260">
    <property type="term" value="P:DNA replication"/>
    <property type="evidence" value="ECO:0007669"/>
    <property type="project" value="InterPro"/>
</dbReference>
<dbReference type="SUPFAM" id="SSF46785">
    <property type="entry name" value="Winged helix' DNA-binding domain"/>
    <property type="match status" value="1"/>
</dbReference>
<evidence type="ECO:0000259" key="12">
    <source>
        <dbReference type="PROSITE" id="PS50967"/>
    </source>
</evidence>
<dbReference type="Pfam" id="PF00270">
    <property type="entry name" value="DEAD"/>
    <property type="match status" value="1"/>
</dbReference>
<dbReference type="GO" id="GO:0005634">
    <property type="term" value="C:nucleus"/>
    <property type="evidence" value="ECO:0007669"/>
    <property type="project" value="UniProtKB-SubCell"/>
</dbReference>
<dbReference type="GO" id="GO:0009378">
    <property type="term" value="F:four-way junction helicase activity"/>
    <property type="evidence" value="ECO:0007669"/>
    <property type="project" value="TreeGrafter"/>
</dbReference>
<protein>
    <recommendedName>
        <fullName evidence="10">ATP-dependent DNA helicase</fullName>
        <ecNumber evidence="10">5.6.2.4</ecNumber>
    </recommendedName>
</protein>
<feature type="compositionally biased region" description="Polar residues" evidence="11">
    <location>
        <begin position="51"/>
        <end position="67"/>
    </location>
</feature>
<dbReference type="Proteomes" id="UP000007797">
    <property type="component" value="Unassembled WGS sequence"/>
</dbReference>
<comment type="catalytic activity">
    <reaction evidence="9 10">
        <text>Couples ATP hydrolysis with the unwinding of duplex DNA by translocating in the 3'-5' direction.</text>
        <dbReference type="EC" id="5.6.2.4"/>
    </reaction>
</comment>
<sequence>MAKLDQTPDKKERKRYKCGGCQNYITDGCRADCTKRKTTGTPVSPYKPKYYNNNPTTPVSLSLQRSKSSPTIISTTTSTTSTTSTTTPTPSITVYLTDDQSKRTEERIHSVLKKYFGFNSFRGSQYDIVYQSCVYQSDIYVSAATGAGKSLCFQLPPIVLRKTALVISPLISIMHDQVMKLTQMGIRACQWSPQCRIGDPTHQKLVGGYYSVVFMSPEKAMTSLEIIQELCETDTLCMVAIDECHCLSQWGHDFRPDYVNLSIFRDMFPNVPIMALTATSTPEIEREVISSLKMRKPFISHASRNRPNIFYQIIQKTKGTGRKEKDWDVITKIIHTMQEKRPNQSNSTIIYCPTIEESVELNYFLKTKQIRTVCYNSKVSMEQRKTIHRDFLYNNIDVVVATIAFGMGIDKPDIRLIIHYGPSKSIEEYYQESGRGGRDGLPSLSITFFSRQDFIKGDYRITKSPNLQTVSNTFKKYSEYKSFLLNGVECRRKMVLNALGESYTTPTDVVGGCQGCDNCITKKTTTSHSLLDLTSEALDYLNCIVEMGESFGPSSYIKVLKGSKAEKTKKHINNKYYNKGTLFTLEWWTALNDALVQENYLKHKLVRMFTLTGLDEKGWTVIRNKYTKTKGYKDGNNKSNSNNNNNSDSNNDNNNNNNNNEEMRIISELFSVLIEYRRVAALKEDIPPFLIFTEKTIKIMAERRPVTMHELRKIDGLEEKKIANYGPSIISTIQNYCTSRNLQTNLGQDIAPNEEGNDLFTNLLDLFGGSLSGGSIPSQIIDDDEEEEEEEEEEEKIDLDKLDQFDSDQVLDDYFYGDVKDTQSESDQQNNLKRKGVIFQDEEVIENQSNHLKKVKTPTITSPLPPQPPVQKIKEGEELKTYFYQVAKSNESIPTTNLDDVHKFKTIDTIIVQHHLTNSHFNNSLI</sequence>
<dbReference type="EC" id="5.6.2.4" evidence="10"/>
<evidence type="ECO:0000256" key="8">
    <source>
        <dbReference type="ARBA" id="ARBA00023235"/>
    </source>
</evidence>
<dbReference type="InterPro" id="IPR001650">
    <property type="entry name" value="Helicase_C-like"/>
</dbReference>
<dbReference type="GO" id="GO:0005524">
    <property type="term" value="F:ATP binding"/>
    <property type="evidence" value="ECO:0007669"/>
    <property type="project" value="UniProtKB-KW"/>
</dbReference>
<dbReference type="InterPro" id="IPR018982">
    <property type="entry name" value="RQC_domain"/>
</dbReference>
<dbReference type="InterPro" id="IPR027417">
    <property type="entry name" value="P-loop_NTPase"/>
</dbReference>
<feature type="region of interest" description="Disordered" evidence="11">
    <location>
        <begin position="774"/>
        <end position="797"/>
    </location>
</feature>
<dbReference type="Gene3D" id="1.10.150.80">
    <property type="entry name" value="HRDC domain"/>
    <property type="match status" value="1"/>
</dbReference>
<feature type="region of interest" description="Disordered" evidence="11">
    <location>
        <begin position="44"/>
        <end position="87"/>
    </location>
</feature>
<dbReference type="Gene3D" id="1.10.10.10">
    <property type="entry name" value="Winged helix-like DNA-binding domain superfamily/Winged helix DNA-binding domain"/>
    <property type="match status" value="1"/>
</dbReference>
<dbReference type="PROSITE" id="PS51192">
    <property type="entry name" value="HELICASE_ATP_BIND_1"/>
    <property type="match status" value="1"/>
</dbReference>
<feature type="domain" description="HRDC" evidence="12">
    <location>
        <begin position="663"/>
        <end position="743"/>
    </location>
</feature>
<feature type="compositionally biased region" description="Low complexity" evidence="11">
    <location>
        <begin position="68"/>
        <end position="87"/>
    </location>
</feature>
<dbReference type="OrthoDB" id="10261556at2759"/>
<accession>F4PT39</accession>
<evidence type="ECO:0000256" key="3">
    <source>
        <dbReference type="ARBA" id="ARBA00022741"/>
    </source>
</evidence>
<keyword evidence="6 10" id="KW-0067">ATP-binding</keyword>
<evidence type="ECO:0000256" key="2">
    <source>
        <dbReference type="ARBA" id="ARBA00005446"/>
    </source>
</evidence>
<dbReference type="SMART" id="SM00490">
    <property type="entry name" value="HELICc"/>
    <property type="match status" value="1"/>
</dbReference>
<dbReference type="KEGG" id="dfa:DFA_01501"/>
<dbReference type="Pfam" id="PF00271">
    <property type="entry name" value="Helicase_C"/>
    <property type="match status" value="1"/>
</dbReference>
<dbReference type="InterPro" id="IPR036388">
    <property type="entry name" value="WH-like_DNA-bd_sf"/>
</dbReference>
<keyword evidence="8" id="KW-0413">Isomerase</keyword>
<evidence type="ECO:0000256" key="5">
    <source>
        <dbReference type="ARBA" id="ARBA00022806"/>
    </source>
</evidence>
<dbReference type="InterPro" id="IPR011545">
    <property type="entry name" value="DEAD/DEAH_box_helicase_dom"/>
</dbReference>
<dbReference type="CDD" id="cd17920">
    <property type="entry name" value="DEXHc_RecQ"/>
    <property type="match status" value="1"/>
</dbReference>
<dbReference type="InterPro" id="IPR032284">
    <property type="entry name" value="RecQ_Zn-bd"/>
</dbReference>
<evidence type="ECO:0000259" key="14">
    <source>
        <dbReference type="PROSITE" id="PS51194"/>
    </source>
</evidence>
<dbReference type="SMART" id="SM00956">
    <property type="entry name" value="RQC"/>
    <property type="match status" value="1"/>
</dbReference>
<dbReference type="GO" id="GO:0016887">
    <property type="term" value="F:ATP hydrolysis activity"/>
    <property type="evidence" value="ECO:0007669"/>
    <property type="project" value="RHEA"/>
</dbReference>
<dbReference type="PANTHER" id="PTHR13710:SF120">
    <property type="entry name" value="BIFUNCTIONAL 3'-5' EXONUCLEASE_ATP-DEPENDENT HELICASE WRN"/>
    <property type="match status" value="1"/>
</dbReference>
<dbReference type="InterPro" id="IPR014001">
    <property type="entry name" value="Helicase_ATP-bd"/>
</dbReference>
<evidence type="ECO:0000256" key="7">
    <source>
        <dbReference type="ARBA" id="ARBA00023125"/>
    </source>
</evidence>
<dbReference type="SUPFAM" id="SSF47819">
    <property type="entry name" value="HRDC-like"/>
    <property type="match status" value="1"/>
</dbReference>
<dbReference type="GO" id="GO:0000724">
    <property type="term" value="P:double-strand break repair via homologous recombination"/>
    <property type="evidence" value="ECO:0007669"/>
    <property type="project" value="TreeGrafter"/>
</dbReference>
<dbReference type="PANTHER" id="PTHR13710">
    <property type="entry name" value="DNA HELICASE RECQ FAMILY MEMBER"/>
    <property type="match status" value="1"/>
</dbReference>
<evidence type="ECO:0000259" key="13">
    <source>
        <dbReference type="PROSITE" id="PS51192"/>
    </source>
</evidence>
<proteinExistence type="inferred from homology"/>
<dbReference type="SUPFAM" id="SSF52540">
    <property type="entry name" value="P-loop containing nucleoside triphosphate hydrolases"/>
    <property type="match status" value="1"/>
</dbReference>
<evidence type="ECO:0000313" key="16">
    <source>
        <dbReference type="Proteomes" id="UP000007797"/>
    </source>
</evidence>
<keyword evidence="10" id="KW-0539">Nucleus</keyword>
<dbReference type="InterPro" id="IPR004589">
    <property type="entry name" value="DNA_helicase_ATP-dep_RecQ"/>
</dbReference>
<name>F4PT39_CACFS</name>
<dbReference type="GO" id="GO:0005737">
    <property type="term" value="C:cytoplasm"/>
    <property type="evidence" value="ECO:0007669"/>
    <property type="project" value="TreeGrafter"/>
</dbReference>
<dbReference type="SMART" id="SM00487">
    <property type="entry name" value="DEXDc"/>
    <property type="match status" value="1"/>
</dbReference>
<dbReference type="SMART" id="SM00341">
    <property type="entry name" value="HRDC"/>
    <property type="match status" value="1"/>
</dbReference>
<evidence type="ECO:0000256" key="6">
    <source>
        <dbReference type="ARBA" id="ARBA00022840"/>
    </source>
</evidence>
<feature type="compositionally biased region" description="Low complexity" evidence="11">
    <location>
        <begin position="637"/>
        <end position="660"/>
    </location>
</feature>
<dbReference type="Gene3D" id="3.40.50.300">
    <property type="entry name" value="P-loop containing nucleotide triphosphate hydrolases"/>
    <property type="match status" value="2"/>
</dbReference>
<feature type="compositionally biased region" description="Acidic residues" evidence="11">
    <location>
        <begin position="781"/>
        <end position="797"/>
    </location>
</feature>
<dbReference type="AlphaFoldDB" id="F4PT39"/>
<dbReference type="GO" id="GO:0003677">
    <property type="term" value="F:DNA binding"/>
    <property type="evidence" value="ECO:0007669"/>
    <property type="project" value="UniProtKB-KW"/>
</dbReference>
<dbReference type="NCBIfam" id="TIGR00614">
    <property type="entry name" value="recQ_fam"/>
    <property type="match status" value="1"/>
</dbReference>
<feature type="domain" description="Helicase C-terminal" evidence="14">
    <location>
        <begin position="329"/>
        <end position="478"/>
    </location>
</feature>
<keyword evidence="7" id="KW-0238">DNA-binding</keyword>
<comment type="subcellular location">
    <subcellularLocation>
        <location evidence="10">Nucleus</location>
    </subcellularLocation>
</comment>
<keyword evidence="16" id="KW-1185">Reference proteome</keyword>
<evidence type="ECO:0000256" key="4">
    <source>
        <dbReference type="ARBA" id="ARBA00022801"/>
    </source>
</evidence>
<keyword evidence="5 10" id="KW-0347">Helicase</keyword>
<organism evidence="15 16">
    <name type="scientific">Cavenderia fasciculata</name>
    <name type="common">Slime mold</name>
    <name type="synonym">Dictyostelium fasciculatum</name>
    <dbReference type="NCBI Taxonomy" id="261658"/>
    <lineage>
        <taxon>Eukaryota</taxon>
        <taxon>Amoebozoa</taxon>
        <taxon>Evosea</taxon>
        <taxon>Eumycetozoa</taxon>
        <taxon>Dictyostelia</taxon>
        <taxon>Acytosteliales</taxon>
        <taxon>Cavenderiaceae</taxon>
        <taxon>Cavenderia</taxon>
    </lineage>
</organism>
<evidence type="ECO:0000256" key="1">
    <source>
        <dbReference type="ARBA" id="ARBA00001947"/>
    </source>
</evidence>
<dbReference type="InterPro" id="IPR002121">
    <property type="entry name" value="HRDC_dom"/>
</dbReference>